<dbReference type="AlphaFoldDB" id="A0A7X0HKZ4"/>
<accession>A0A7X0HKZ4</accession>
<dbReference type="Pfam" id="PF24623">
    <property type="entry name" value="Phage_zn_bind_8"/>
    <property type="match status" value="1"/>
</dbReference>
<dbReference type="Gene3D" id="1.10.10.60">
    <property type="entry name" value="Homeodomain-like"/>
    <property type="match status" value="1"/>
</dbReference>
<dbReference type="CDD" id="cd03768">
    <property type="entry name" value="SR_ResInv"/>
    <property type="match status" value="1"/>
</dbReference>
<comment type="caution">
    <text evidence="5">The sequence shown here is derived from an EMBL/GenBank/DDBJ whole genome shotgun (WGS) entry which is preliminary data.</text>
</comment>
<keyword evidence="3" id="KW-0233">DNA recombination</keyword>
<dbReference type="InterPro" id="IPR006119">
    <property type="entry name" value="Resolv_N"/>
</dbReference>
<dbReference type="PROSITE" id="PS51736">
    <property type="entry name" value="RECOMBINASES_3"/>
    <property type="match status" value="1"/>
</dbReference>
<proteinExistence type="inferred from homology"/>
<dbReference type="InterPro" id="IPR050639">
    <property type="entry name" value="SSR_resolvase"/>
</dbReference>
<dbReference type="EMBL" id="JACHEM010000021">
    <property type="protein sequence ID" value="MBB6439430.1"/>
    <property type="molecule type" value="Genomic_DNA"/>
</dbReference>
<dbReference type="SMART" id="SM00857">
    <property type="entry name" value="Resolvase"/>
    <property type="match status" value="1"/>
</dbReference>
<keyword evidence="6" id="KW-1185">Reference proteome</keyword>
<name>A0A7X0HKZ4_9ACTN</name>
<evidence type="ECO:0000313" key="5">
    <source>
        <dbReference type="EMBL" id="MBB6439430.1"/>
    </source>
</evidence>
<evidence type="ECO:0000313" key="6">
    <source>
        <dbReference type="Proteomes" id="UP000540423"/>
    </source>
</evidence>
<sequence length="289" mass="30856">MNAELDEIVRAELVEREPCPRCGAPPGSVCRANSGVVAVDYHTGRYAKIPGLKSGPAIRIPAARGPGRAWEPGPEPDLAVGGALARAGDRIGYARVSSKGQDLAGQVRLLKKAGCVRIYVEKIGSREKIRPEYNTALADLRPADTLTVTMLDRLGRNMIELITSAQDLAERDHRLEILGGPLSGVYDPQGAGKVLFVMFAAMAEVEREFIHERTLIGLDTAAANGNHGGRPPAVDGDQLAVALRRRDANEPVTSIARHLGVGRSTLYRTLAAYDEAMAANEAPRTPPGS</sequence>
<evidence type="ECO:0000259" key="4">
    <source>
        <dbReference type="PROSITE" id="PS51736"/>
    </source>
</evidence>
<dbReference type="Pfam" id="PF00239">
    <property type="entry name" value="Resolvase"/>
    <property type="match status" value="1"/>
</dbReference>
<keyword evidence="2" id="KW-0238">DNA-binding</keyword>
<dbReference type="InterPro" id="IPR036162">
    <property type="entry name" value="Resolvase-like_N_sf"/>
</dbReference>
<dbReference type="GO" id="GO:0003677">
    <property type="term" value="F:DNA binding"/>
    <property type="evidence" value="ECO:0007669"/>
    <property type="project" value="UniProtKB-KW"/>
</dbReference>
<protein>
    <submittedName>
        <fullName evidence="5">DNA invertase Pin-like site-specific DNA recombinase</fullName>
    </submittedName>
</protein>
<evidence type="ECO:0000256" key="2">
    <source>
        <dbReference type="ARBA" id="ARBA00023125"/>
    </source>
</evidence>
<dbReference type="RefSeq" id="WP_185035985.1">
    <property type="nucleotide sequence ID" value="NZ_BNBN01000015.1"/>
</dbReference>
<dbReference type="PANTHER" id="PTHR30461:SF2">
    <property type="entry name" value="SERINE RECOMBINASE PINE-RELATED"/>
    <property type="match status" value="1"/>
</dbReference>
<dbReference type="Gene3D" id="3.40.50.1390">
    <property type="entry name" value="Resolvase, N-terminal catalytic domain"/>
    <property type="match status" value="1"/>
</dbReference>
<comment type="similarity">
    <text evidence="1">Belongs to the site-specific recombinase resolvase family.</text>
</comment>
<dbReference type="InterPro" id="IPR009057">
    <property type="entry name" value="Homeodomain-like_sf"/>
</dbReference>
<dbReference type="Proteomes" id="UP000540423">
    <property type="component" value="Unassembled WGS sequence"/>
</dbReference>
<dbReference type="InterPro" id="IPR006120">
    <property type="entry name" value="Resolvase_HTH_dom"/>
</dbReference>
<organism evidence="5 6">
    <name type="scientific">Streptomyces candidus</name>
    <dbReference type="NCBI Taxonomy" id="67283"/>
    <lineage>
        <taxon>Bacteria</taxon>
        <taxon>Bacillati</taxon>
        <taxon>Actinomycetota</taxon>
        <taxon>Actinomycetes</taxon>
        <taxon>Kitasatosporales</taxon>
        <taxon>Streptomycetaceae</taxon>
        <taxon>Streptomyces</taxon>
    </lineage>
</organism>
<dbReference type="PANTHER" id="PTHR30461">
    <property type="entry name" value="DNA-INVERTASE FROM LAMBDOID PROPHAGE"/>
    <property type="match status" value="1"/>
</dbReference>
<reference evidence="5 6" key="1">
    <citation type="submission" date="2020-08" db="EMBL/GenBank/DDBJ databases">
        <title>Genomic Encyclopedia of Type Strains, Phase IV (KMG-IV): sequencing the most valuable type-strain genomes for metagenomic binning, comparative biology and taxonomic classification.</title>
        <authorList>
            <person name="Goeker M."/>
        </authorList>
    </citation>
    <scope>NUCLEOTIDE SEQUENCE [LARGE SCALE GENOMIC DNA]</scope>
    <source>
        <strain evidence="5 6">DSM 40141</strain>
    </source>
</reference>
<dbReference type="Pfam" id="PF02796">
    <property type="entry name" value="HTH_7"/>
    <property type="match status" value="1"/>
</dbReference>
<dbReference type="InterPro" id="IPR056911">
    <property type="entry name" value="Phage_Znf_bind_put"/>
</dbReference>
<feature type="domain" description="Resolvase/invertase-type recombinase catalytic" evidence="4">
    <location>
        <begin position="89"/>
        <end position="225"/>
    </location>
</feature>
<dbReference type="GO" id="GO:0000150">
    <property type="term" value="F:DNA strand exchange activity"/>
    <property type="evidence" value="ECO:0007669"/>
    <property type="project" value="InterPro"/>
</dbReference>
<dbReference type="SUPFAM" id="SSF53041">
    <property type="entry name" value="Resolvase-like"/>
    <property type="match status" value="1"/>
</dbReference>
<dbReference type="CDD" id="cd00569">
    <property type="entry name" value="HTH_Hin_like"/>
    <property type="match status" value="1"/>
</dbReference>
<evidence type="ECO:0000256" key="3">
    <source>
        <dbReference type="ARBA" id="ARBA00023172"/>
    </source>
</evidence>
<dbReference type="SUPFAM" id="SSF46689">
    <property type="entry name" value="Homeodomain-like"/>
    <property type="match status" value="1"/>
</dbReference>
<evidence type="ECO:0000256" key="1">
    <source>
        <dbReference type="ARBA" id="ARBA00009913"/>
    </source>
</evidence>
<gene>
    <name evidence="5" type="ORF">HNQ79_005942</name>
</gene>